<gene>
    <name evidence="3" type="ORF">GCM10009727_46710</name>
</gene>
<keyword evidence="2" id="KW-0472">Membrane</keyword>
<feature type="transmembrane region" description="Helical" evidence="2">
    <location>
        <begin position="174"/>
        <end position="196"/>
    </location>
</feature>
<accession>A0ABN2ZQF3</accession>
<keyword evidence="2" id="KW-1133">Transmembrane helix</keyword>
<dbReference type="EMBL" id="BAAAMR010000042">
    <property type="protein sequence ID" value="GAA2145854.1"/>
    <property type="molecule type" value="Genomic_DNA"/>
</dbReference>
<evidence type="ECO:0000256" key="1">
    <source>
        <dbReference type="SAM" id="MobiDB-lite"/>
    </source>
</evidence>
<keyword evidence="2" id="KW-0812">Transmembrane</keyword>
<proteinExistence type="predicted"/>
<protein>
    <recommendedName>
        <fullName evidence="5">TIGR04222 domain-containing membrane protein</fullName>
    </recommendedName>
</protein>
<evidence type="ECO:0000313" key="4">
    <source>
        <dbReference type="Proteomes" id="UP001501020"/>
    </source>
</evidence>
<comment type="caution">
    <text evidence="3">The sequence shown here is derived from an EMBL/GenBank/DDBJ whole genome shotgun (WGS) entry which is preliminary data.</text>
</comment>
<dbReference type="InterPro" id="IPR026467">
    <property type="entry name" value="Ser/Gly_Cys_C_dom"/>
</dbReference>
<dbReference type="NCBIfam" id="TIGR04222">
    <property type="entry name" value="near_uncomplex"/>
    <property type="match status" value="1"/>
</dbReference>
<keyword evidence="4" id="KW-1185">Reference proteome</keyword>
<feature type="region of interest" description="Disordered" evidence="1">
    <location>
        <begin position="269"/>
        <end position="290"/>
    </location>
</feature>
<reference evidence="4" key="1">
    <citation type="journal article" date="2019" name="Int. J. Syst. Evol. Microbiol.">
        <title>The Global Catalogue of Microorganisms (GCM) 10K type strain sequencing project: providing services to taxonomists for standard genome sequencing and annotation.</title>
        <authorList>
            <consortium name="The Broad Institute Genomics Platform"/>
            <consortium name="The Broad Institute Genome Sequencing Center for Infectious Disease"/>
            <person name="Wu L."/>
            <person name="Ma J."/>
        </authorList>
    </citation>
    <scope>NUCLEOTIDE SEQUENCE [LARGE SCALE GENOMIC DNA]</scope>
    <source>
        <strain evidence="4">JCM 13850</strain>
    </source>
</reference>
<evidence type="ECO:0008006" key="5">
    <source>
        <dbReference type="Google" id="ProtNLM"/>
    </source>
</evidence>
<organism evidence="3 4">
    <name type="scientific">Actinomadura napierensis</name>
    <dbReference type="NCBI Taxonomy" id="267854"/>
    <lineage>
        <taxon>Bacteria</taxon>
        <taxon>Bacillati</taxon>
        <taxon>Actinomycetota</taxon>
        <taxon>Actinomycetes</taxon>
        <taxon>Streptosporangiales</taxon>
        <taxon>Thermomonosporaceae</taxon>
        <taxon>Actinomadura</taxon>
    </lineage>
</organism>
<dbReference type="Proteomes" id="UP001501020">
    <property type="component" value="Unassembled WGS sequence"/>
</dbReference>
<feature type="transmembrane region" description="Helical" evidence="2">
    <location>
        <begin position="150"/>
        <end position="168"/>
    </location>
</feature>
<name>A0ABN2ZQF3_9ACTN</name>
<feature type="transmembrane region" description="Helical" evidence="2">
    <location>
        <begin position="6"/>
        <end position="26"/>
    </location>
</feature>
<evidence type="ECO:0000313" key="3">
    <source>
        <dbReference type="EMBL" id="GAA2145854.1"/>
    </source>
</evidence>
<feature type="compositionally biased region" description="Gly residues" evidence="1">
    <location>
        <begin position="279"/>
        <end position="290"/>
    </location>
</feature>
<sequence>MALGATQVSVLVLAVYALAAAGLLVAPARTRAAMRRGRPPARDLDPREVAYLRGGESAAIAVALAALKLDKSIKVHADGRLSPGDKAPTGGAPLDAALRAAIAGASGTTLPELAVAPGVQEALGGIRGELAAQGMVVHQDMRRRLRRTLLPVRIWVLLGAAGCVAAGTRHGVPVLTAGVLLLVAVAIPAFALGSVYGRTAEGQRALDRAGKDRDDLVPPLHDSYGDLAAPEVLMAVALFGAPALTAWDPVYAKTVGMARHMDTGGGAGTGGSTYVSGDSSGGGHSHGGSGHGGGHGCGGAGCGGSGGCGGGGCGGGGCGGGG</sequence>
<evidence type="ECO:0000256" key="2">
    <source>
        <dbReference type="SAM" id="Phobius"/>
    </source>
</evidence>